<keyword evidence="4" id="KW-0028">Amino-acid biosynthesis</keyword>
<dbReference type="GO" id="GO:0009086">
    <property type="term" value="P:methionine biosynthetic process"/>
    <property type="evidence" value="ECO:0007669"/>
    <property type="project" value="UniProtKB-KW"/>
</dbReference>
<name>F3YV77_DESAF</name>
<dbReference type="Pfam" id="PF02219">
    <property type="entry name" value="MTHFR"/>
    <property type="match status" value="1"/>
</dbReference>
<dbReference type="Proteomes" id="UP000007844">
    <property type="component" value="Chromosome"/>
</dbReference>
<dbReference type="InterPro" id="IPR004620">
    <property type="entry name" value="MTHF_reductase_bac"/>
</dbReference>
<evidence type="ECO:0000313" key="14">
    <source>
        <dbReference type="Proteomes" id="UP000007844"/>
    </source>
</evidence>
<dbReference type="GO" id="GO:0071949">
    <property type="term" value="F:FAD binding"/>
    <property type="evidence" value="ECO:0007669"/>
    <property type="project" value="TreeGrafter"/>
</dbReference>
<dbReference type="STRING" id="690850.Desaf_0030"/>
<gene>
    <name evidence="13" type="ORF">Desaf_0030</name>
</gene>
<organism evidence="13 14">
    <name type="scientific">Desulfocurvibacter africanus subsp. africanus str. Walvis Bay</name>
    <dbReference type="NCBI Taxonomy" id="690850"/>
    <lineage>
        <taxon>Bacteria</taxon>
        <taxon>Pseudomonadati</taxon>
        <taxon>Thermodesulfobacteriota</taxon>
        <taxon>Desulfovibrionia</taxon>
        <taxon>Desulfovibrionales</taxon>
        <taxon>Desulfovibrionaceae</taxon>
        <taxon>Desulfocurvibacter</taxon>
    </lineage>
</organism>
<dbReference type="NCBIfam" id="TIGR00676">
    <property type="entry name" value="fadh2"/>
    <property type="match status" value="1"/>
</dbReference>
<evidence type="ECO:0000256" key="5">
    <source>
        <dbReference type="ARBA" id="ARBA00022630"/>
    </source>
</evidence>
<evidence type="ECO:0000256" key="1">
    <source>
        <dbReference type="ARBA" id="ARBA00001974"/>
    </source>
</evidence>
<dbReference type="EMBL" id="CP003221">
    <property type="protein sequence ID" value="EGJ48395.1"/>
    <property type="molecule type" value="Genomic_DNA"/>
</dbReference>
<accession>F3YV77</accession>
<keyword evidence="6 12" id="KW-0274">FAD</keyword>
<comment type="catalytic activity">
    <reaction evidence="11">
        <text>(6S)-5-methyl-5,6,7,8-tetrahydrofolate + NAD(+) = (6R)-5,10-methylene-5,6,7,8-tetrahydrofolate + NADH + H(+)</text>
        <dbReference type="Rhea" id="RHEA:19821"/>
        <dbReference type="ChEBI" id="CHEBI:15378"/>
        <dbReference type="ChEBI" id="CHEBI:15636"/>
        <dbReference type="ChEBI" id="CHEBI:18608"/>
        <dbReference type="ChEBI" id="CHEBI:57540"/>
        <dbReference type="ChEBI" id="CHEBI:57945"/>
        <dbReference type="EC" id="1.5.1.54"/>
    </reaction>
    <physiologicalReaction direction="right-to-left" evidence="11">
        <dbReference type="Rhea" id="RHEA:19823"/>
    </physiologicalReaction>
</comment>
<evidence type="ECO:0000256" key="7">
    <source>
        <dbReference type="ARBA" id="ARBA00023002"/>
    </source>
</evidence>
<proteinExistence type="inferred from homology"/>
<evidence type="ECO:0000313" key="13">
    <source>
        <dbReference type="EMBL" id="EGJ48395.1"/>
    </source>
</evidence>
<comment type="pathway">
    <text evidence="2 12">One-carbon metabolism; tetrahydrofolate interconversion.</text>
</comment>
<evidence type="ECO:0000256" key="11">
    <source>
        <dbReference type="ARBA" id="ARBA00048628"/>
    </source>
</evidence>
<dbReference type="GO" id="GO:0005829">
    <property type="term" value="C:cytosol"/>
    <property type="evidence" value="ECO:0007669"/>
    <property type="project" value="InterPro"/>
</dbReference>
<reference evidence="13 14" key="1">
    <citation type="journal article" date="2011" name="J. Bacteriol.">
        <title>Genome sequence of the mercury-methylating and pleomorphic Desulfovibrio africanus Strain Walvis Bay.</title>
        <authorList>
            <person name="Brown S.D."/>
            <person name="Wall J.D."/>
            <person name="Kucken A.M."/>
            <person name="Gilmour C.C."/>
            <person name="Podar M."/>
            <person name="Brandt C.C."/>
            <person name="Teshima H."/>
            <person name="Detter J.C."/>
            <person name="Han C.S."/>
            <person name="Land M.L."/>
            <person name="Lucas S."/>
            <person name="Han J."/>
            <person name="Pennacchio L."/>
            <person name="Nolan M."/>
            <person name="Pitluck S."/>
            <person name="Woyke T."/>
            <person name="Goodwin L."/>
            <person name="Palumbo A.V."/>
            <person name="Elias D.A."/>
        </authorList>
    </citation>
    <scope>NUCLEOTIDE SEQUENCE [LARGE SCALE GENOMIC DNA]</scope>
    <source>
        <strain evidence="13 14">Walvis Bay</strain>
    </source>
</reference>
<dbReference type="GO" id="GO:0035999">
    <property type="term" value="P:tetrahydrofolate interconversion"/>
    <property type="evidence" value="ECO:0007669"/>
    <property type="project" value="UniProtKB-UniPathway"/>
</dbReference>
<comment type="similarity">
    <text evidence="3 12">Belongs to the methylenetetrahydrofolate reductase family.</text>
</comment>
<dbReference type="PANTHER" id="PTHR45754">
    <property type="entry name" value="METHYLENETETRAHYDROFOLATE REDUCTASE"/>
    <property type="match status" value="1"/>
</dbReference>
<dbReference type="Gene3D" id="3.20.20.220">
    <property type="match status" value="1"/>
</dbReference>
<dbReference type="UniPathway" id="UPA00193"/>
<dbReference type="SUPFAM" id="SSF51730">
    <property type="entry name" value="FAD-linked oxidoreductase"/>
    <property type="match status" value="1"/>
</dbReference>
<dbReference type="RefSeq" id="WP_005985311.1">
    <property type="nucleotide sequence ID" value="NC_016629.1"/>
</dbReference>
<keyword evidence="7 12" id="KW-0560">Oxidoreductase</keyword>
<dbReference type="HOGENOM" id="CLU_025841_0_2_7"/>
<dbReference type="KEGG" id="daf:Desaf_0030"/>
<comment type="cofactor">
    <cofactor evidence="1 12">
        <name>FAD</name>
        <dbReference type="ChEBI" id="CHEBI:57692"/>
    </cofactor>
</comment>
<sequence>MRISDLMRKRRPFVSLEFFPPKDQNAWPLFFEEAERLKAAKPLYASVTYGAGGSGQANTLEIAKRLKNEVGIEPLVHLTCVGASKEKISEFLTELRKAGIENILALRGDPPKGSCDFVPDNEEFQHASDLITFVRRHFPEFCIGAAGYPSPHPQSPSIEEELKWTKFKIDRGADFILTQLFFDHRLYEDFVTRLRNMGVSVPIIPGVLPIMSLQSIRHILALCGANIPGNLYLDLEKAHEQGGSEAVRRIGIQFATSLSKKLFELGAPGVHLYTLNKADACLEIVDGLKL</sequence>
<protein>
    <recommendedName>
        <fullName evidence="12">Methylenetetrahydrofolate reductase</fullName>
        <ecNumber evidence="12">1.5.1.54</ecNumber>
    </recommendedName>
</protein>
<dbReference type="PANTHER" id="PTHR45754:SF3">
    <property type="entry name" value="METHYLENETETRAHYDROFOLATE REDUCTASE (NADPH)"/>
    <property type="match status" value="1"/>
</dbReference>
<evidence type="ECO:0000256" key="8">
    <source>
        <dbReference type="ARBA" id="ARBA00023027"/>
    </source>
</evidence>
<dbReference type="AlphaFoldDB" id="F3YV77"/>
<comment type="pathway">
    <text evidence="10">Amino-acid biosynthesis; L-methionine biosynthesis via de novo pathway.</text>
</comment>
<dbReference type="EC" id="1.5.1.54" evidence="12"/>
<evidence type="ECO:0000256" key="3">
    <source>
        <dbReference type="ARBA" id="ARBA00006743"/>
    </source>
</evidence>
<dbReference type="InterPro" id="IPR003171">
    <property type="entry name" value="Mehydrof_redctse-like"/>
</dbReference>
<evidence type="ECO:0000256" key="10">
    <source>
        <dbReference type="ARBA" id="ARBA00034478"/>
    </source>
</evidence>
<dbReference type="CDD" id="cd00537">
    <property type="entry name" value="MTHFR"/>
    <property type="match status" value="1"/>
</dbReference>
<dbReference type="GO" id="GO:0106312">
    <property type="term" value="F:methylenetetrahydrofolate reductase (NADH) activity"/>
    <property type="evidence" value="ECO:0007669"/>
    <property type="project" value="UniProtKB-EC"/>
</dbReference>
<evidence type="ECO:0000256" key="4">
    <source>
        <dbReference type="ARBA" id="ARBA00022605"/>
    </source>
</evidence>
<keyword evidence="9" id="KW-0486">Methionine biosynthesis</keyword>
<dbReference type="InterPro" id="IPR029041">
    <property type="entry name" value="FAD-linked_oxidoreductase-like"/>
</dbReference>
<evidence type="ECO:0000256" key="2">
    <source>
        <dbReference type="ARBA" id="ARBA00004777"/>
    </source>
</evidence>
<keyword evidence="8" id="KW-0520">NAD</keyword>
<evidence type="ECO:0000256" key="9">
    <source>
        <dbReference type="ARBA" id="ARBA00023167"/>
    </source>
</evidence>
<evidence type="ECO:0000256" key="12">
    <source>
        <dbReference type="RuleBase" id="RU003862"/>
    </source>
</evidence>
<dbReference type="eggNOG" id="COG0685">
    <property type="taxonomic scope" value="Bacteria"/>
</dbReference>
<evidence type="ECO:0000256" key="6">
    <source>
        <dbReference type="ARBA" id="ARBA00022827"/>
    </source>
</evidence>
<keyword evidence="5 12" id="KW-0285">Flavoprotein</keyword>
<keyword evidence="14" id="KW-1185">Reference proteome</keyword>